<feature type="compositionally biased region" description="Basic and acidic residues" evidence="1">
    <location>
        <begin position="535"/>
        <end position="544"/>
    </location>
</feature>
<feature type="region of interest" description="Disordered" evidence="1">
    <location>
        <begin position="911"/>
        <end position="970"/>
    </location>
</feature>
<reference evidence="3" key="1">
    <citation type="submission" date="2021-02" db="EMBL/GenBank/DDBJ databases">
        <authorList>
            <person name="Nieuwenhuis M."/>
            <person name="Van De Peppel L.J.J."/>
        </authorList>
    </citation>
    <scope>NUCLEOTIDE SEQUENCE</scope>
    <source>
        <strain evidence="3">D49</strain>
    </source>
</reference>
<feature type="region of interest" description="Disordered" evidence="1">
    <location>
        <begin position="1062"/>
        <end position="1313"/>
    </location>
</feature>
<feature type="compositionally biased region" description="Pro residues" evidence="1">
    <location>
        <begin position="1296"/>
        <end position="1306"/>
    </location>
</feature>
<dbReference type="Pfam" id="PF25459">
    <property type="entry name" value="AIM3_BBC1_C"/>
    <property type="match status" value="1"/>
</dbReference>
<dbReference type="InterPro" id="IPR057402">
    <property type="entry name" value="AIM3_BBC1_C"/>
</dbReference>
<feature type="compositionally biased region" description="Acidic residues" evidence="1">
    <location>
        <begin position="564"/>
        <end position="577"/>
    </location>
</feature>
<feature type="region of interest" description="Disordered" evidence="1">
    <location>
        <begin position="606"/>
        <end position="806"/>
    </location>
</feature>
<comment type="caution">
    <text evidence="3">The sequence shown here is derived from an EMBL/GenBank/DDBJ whole genome shotgun (WGS) entry which is preliminary data.</text>
</comment>
<feature type="compositionally biased region" description="Low complexity" evidence="1">
    <location>
        <begin position="184"/>
        <end position="201"/>
    </location>
</feature>
<feature type="region of interest" description="Disordered" evidence="1">
    <location>
        <begin position="988"/>
        <end position="1034"/>
    </location>
</feature>
<feature type="compositionally biased region" description="Polar residues" evidence="1">
    <location>
        <begin position="1173"/>
        <end position="1198"/>
    </location>
</feature>
<feature type="compositionally biased region" description="Polar residues" evidence="1">
    <location>
        <begin position="1096"/>
        <end position="1107"/>
    </location>
</feature>
<feature type="compositionally biased region" description="Pro residues" evidence="1">
    <location>
        <begin position="706"/>
        <end position="723"/>
    </location>
</feature>
<dbReference type="Proteomes" id="UP000717328">
    <property type="component" value="Unassembled WGS sequence"/>
</dbReference>
<organism evidence="3 4">
    <name type="scientific">Sphagnurus paluster</name>
    <dbReference type="NCBI Taxonomy" id="117069"/>
    <lineage>
        <taxon>Eukaryota</taxon>
        <taxon>Fungi</taxon>
        <taxon>Dikarya</taxon>
        <taxon>Basidiomycota</taxon>
        <taxon>Agaricomycotina</taxon>
        <taxon>Agaricomycetes</taxon>
        <taxon>Agaricomycetidae</taxon>
        <taxon>Agaricales</taxon>
        <taxon>Tricholomatineae</taxon>
        <taxon>Lyophyllaceae</taxon>
        <taxon>Sphagnurus</taxon>
    </lineage>
</organism>
<gene>
    <name evidence="3" type="ORF">H0H81_010842</name>
</gene>
<sequence>MSDQPSPPPKPKPGSLRDRIAAFEKPAGTGPLPGPAPALRPKPGGISWKPKLPTPPSSPSAADASSERRASSSAGGMSASDAKESIGSSLKERMAALQNRGGFGAPPPIAPKPAFERPKWKPPPVVAPVDKDDDDIPSQAHTSKSPPPVRKLSLDLVNSEESTSTAEGADGEADPEEEERQRRAAIAARMARLGGARVGMAPAFGPKPVVKKPESVEEPVEAEEAPSVQTDDTAIVPPPPIESAQEPAQVSESSDKPSVPEVTSQHSPEIGASPGSRSLASMPIPSAPRRAAPPRRKTPKSPEVPPPVVATEMSETSARDVDTVEADAPTVPATYEVKPTIDDGVVDDVTEVKDKVAEDSTTTSPDNIPIFPGEHSRESLDVTEGAREHHSSPIVVEEPTQSQKDMSDPDITAAIPQEVDIADHEEIATQETTLVHDEAPVQSSEQEISHVSDDLPSSKVEDVSSTQTLEETVEDEDAARRQRIAEKLAKMGGINPFALPQRKSSVSSENASTSPPPKRASFSRESISSPPPPLQRRESTRKSSLDTSTVFGASLPIVAPITVEEPELSIESQDDSMQDMPNSEPIEAEAAAVAAPMRFLEETEVDDTEEAEYSANTAGTADVDNEQPRKTREKDETTVDDEKSKYHNLASALTQGVIDEPEAASAAPTVRSSATPPAVTAFTPAVDPVLPVDPAPLPVRYAEPINAPPTLPPARSLPPPPPRLVAEPNEIEDDVSDSEAGYSPAPHVPPSEDPSEVEEEEQEPLRRPPLRSVPTEDTNDDESVPLPVPNRRSLQAERQAGTTLAGLGASAGGRVLSARPFRAIPTTPVSAQVSDVESDFDEVLPTRPRHRPMTPASRPMTPGAPPTNEIPLIVPPPTVDESAKRVEPSPLRKTSYTDNVQTIVIPAHRMGDISPSLLSPPLSASEVLDDEEGDPIDPAFYSPSRRGSTITLPATGPVEPTSEPEEDEAAVRRRTIAERMAKLGGIKFGAAPPVTIRQIPPPPRQQEEGEIVTPEAQEEHPIEPIEEEERARKERIAAKLAGMGGMRIGMMPLGVGVVRPQASHILTEETSARAAPPSHPVPPSEAPQDSDIDPESSLSASQLSFGTSDEGVKVEAEESEIEEVNYSDAQETLEEPEEIPPPIPACGPRRRGTGSESDHTSTSLPVRPPVPSTLPNRRASGQSATPSGRRSSADSTHSIQHRASYKPPQSEYVMVEEPNLVPDEEVAPLLPPRPTSRPPPRSAPPPPPPTASSPVSDSISSQWEMPSISASTLEFSETTDLSLSWPDDSNPTLLSSPPPPPPPPSKSPVVQQQITTASVDLPRSSDDLMAVWGRVGVQICEVATTLFEQSKKSLVGDGTYDGFVQAVLREVPNVTMSSTPGAYGYLVYMQTGNAVQKRASEILPGDVITLQDAKLKGHKGLQMYHQNVGVGEQLVGIVSEFEPKKSKVRVFQANQHVGQQKTVEAASYRLEDLKSGTVKASKSCILHGRVRDSQPLQVYRVLEN</sequence>
<feature type="region of interest" description="Disordered" evidence="1">
    <location>
        <begin position="355"/>
        <end position="408"/>
    </location>
</feature>
<name>A0A9P7GUP6_9AGAR</name>
<feature type="region of interest" description="Disordered" evidence="1">
    <location>
        <begin position="1"/>
        <end position="332"/>
    </location>
</feature>
<proteinExistence type="predicted"/>
<feature type="compositionally biased region" description="Low complexity" evidence="1">
    <location>
        <begin position="914"/>
        <end position="923"/>
    </location>
</feature>
<feature type="region of interest" description="Disordered" evidence="1">
    <location>
        <begin position="425"/>
        <end position="583"/>
    </location>
</feature>
<feature type="compositionally biased region" description="Acidic residues" evidence="1">
    <location>
        <begin position="1117"/>
        <end position="1138"/>
    </location>
</feature>
<feature type="compositionally biased region" description="Polar residues" evidence="1">
    <location>
        <begin position="502"/>
        <end position="513"/>
    </location>
</feature>
<feature type="region of interest" description="Disordered" evidence="1">
    <location>
        <begin position="828"/>
        <end position="894"/>
    </location>
</feature>
<feature type="compositionally biased region" description="Low complexity" evidence="1">
    <location>
        <begin position="674"/>
        <end position="690"/>
    </location>
</feature>
<reference evidence="3" key="2">
    <citation type="submission" date="2021-10" db="EMBL/GenBank/DDBJ databases">
        <title>Phylogenomics reveals ancestral predisposition of the termite-cultivated fungus Termitomyces towards a domesticated lifestyle.</title>
        <authorList>
            <person name="Auxier B."/>
            <person name="Grum-Grzhimaylo A."/>
            <person name="Cardenas M.E."/>
            <person name="Lodge J.D."/>
            <person name="Laessoe T."/>
            <person name="Pedersen O."/>
            <person name="Smith M.E."/>
            <person name="Kuyper T.W."/>
            <person name="Franco-Molano E.A."/>
            <person name="Baroni T.J."/>
            <person name="Aanen D.K."/>
        </authorList>
    </citation>
    <scope>NUCLEOTIDE SEQUENCE</scope>
    <source>
        <strain evidence="3">D49</strain>
    </source>
</reference>
<feature type="compositionally biased region" description="Pro residues" evidence="1">
    <location>
        <begin position="1229"/>
        <end position="1251"/>
    </location>
</feature>
<dbReference type="EMBL" id="JABCKI010000035">
    <property type="protein sequence ID" value="KAG5653755.1"/>
    <property type="molecule type" value="Genomic_DNA"/>
</dbReference>
<feature type="compositionally biased region" description="Acidic residues" evidence="1">
    <location>
        <begin position="169"/>
        <end position="178"/>
    </location>
</feature>
<evidence type="ECO:0000256" key="1">
    <source>
        <dbReference type="SAM" id="MobiDB-lite"/>
    </source>
</evidence>
<feature type="compositionally biased region" description="Basic and acidic residues" evidence="1">
    <location>
        <begin position="478"/>
        <end position="489"/>
    </location>
</feature>
<feature type="compositionally biased region" description="Polar residues" evidence="1">
    <location>
        <begin position="1255"/>
        <end position="1294"/>
    </location>
</feature>
<evidence type="ECO:0000313" key="3">
    <source>
        <dbReference type="EMBL" id="KAG5653755.1"/>
    </source>
</evidence>
<evidence type="ECO:0000313" key="4">
    <source>
        <dbReference type="Proteomes" id="UP000717328"/>
    </source>
</evidence>
<protein>
    <recommendedName>
        <fullName evidence="2">BBC1/AIM3 cysteine proteinase-fold domain-containing protein</fullName>
    </recommendedName>
</protein>
<feature type="compositionally biased region" description="Low complexity" evidence="1">
    <location>
        <begin position="280"/>
        <end position="290"/>
    </location>
</feature>
<feature type="domain" description="BBC1/AIM3 cysteine proteinase-fold" evidence="2">
    <location>
        <begin position="1322"/>
        <end position="1479"/>
    </location>
</feature>
<evidence type="ECO:0000259" key="2">
    <source>
        <dbReference type="Pfam" id="PF25459"/>
    </source>
</evidence>
<feature type="compositionally biased region" description="Pro residues" evidence="1">
    <location>
        <begin position="1"/>
        <end position="12"/>
    </location>
</feature>
<feature type="compositionally biased region" description="Low complexity" evidence="1">
    <location>
        <begin position="71"/>
        <end position="80"/>
    </location>
</feature>
<feature type="compositionally biased region" description="Basic and acidic residues" evidence="1">
    <location>
        <begin position="1017"/>
        <end position="1034"/>
    </location>
</feature>
<dbReference type="OrthoDB" id="207120at2759"/>
<feature type="compositionally biased region" description="Acidic residues" evidence="1">
    <location>
        <begin position="753"/>
        <end position="762"/>
    </location>
</feature>
<feature type="compositionally biased region" description="Basic and acidic residues" evidence="1">
    <location>
        <begin position="626"/>
        <end position="645"/>
    </location>
</feature>
<feature type="compositionally biased region" description="Basic and acidic residues" evidence="1">
    <location>
        <begin position="374"/>
        <end position="391"/>
    </location>
</feature>
<keyword evidence="4" id="KW-1185">Reference proteome</keyword>
<accession>A0A9P7GUP6</accession>